<dbReference type="Proteomes" id="UP000494125">
    <property type="component" value="Unassembled WGS sequence"/>
</dbReference>
<sequence length="262" mass="28517">MSEELKFEVDRGIATITLNRPDKLNAFTEAMQDTWLEALEECRANPDIRVVVMTGTGRAFTTGGDIETFSASAAQTPANIKARVADGVQRLPRKIAELDKPVIAALNGLATGGGLDIALACDIRFAAQSARFAETYVRMGLIPGVGGAYLLPRIVGMSKALEMFWTADWVEAGDAERIGLVNKVFPDAELMGGTYAFARRIADGPPLAVQLIKRVMRFGLDKDLQTAHELVAANLPIVRTSEDHQEAVNAFREKRTPQFIGR</sequence>
<dbReference type="Pfam" id="PF00378">
    <property type="entry name" value="ECH_1"/>
    <property type="match status" value="1"/>
</dbReference>
<dbReference type="PANTHER" id="PTHR43459">
    <property type="entry name" value="ENOYL-COA HYDRATASE"/>
    <property type="match status" value="1"/>
</dbReference>
<dbReference type="InterPro" id="IPR001753">
    <property type="entry name" value="Enoyl-CoA_hydra/iso"/>
</dbReference>
<evidence type="ECO:0000256" key="2">
    <source>
        <dbReference type="RuleBase" id="RU003707"/>
    </source>
</evidence>
<comment type="similarity">
    <text evidence="1 2">Belongs to the enoyl-CoA hydratase/isomerase family.</text>
</comment>
<accession>A0A6P2PT29</accession>
<dbReference type="GeneID" id="93030402"/>
<dbReference type="PROSITE" id="PS00166">
    <property type="entry name" value="ENOYL_COA_HYDRATASE"/>
    <property type="match status" value="1"/>
</dbReference>
<dbReference type="InterPro" id="IPR018376">
    <property type="entry name" value="Enoyl-CoA_hyd/isom_CS"/>
</dbReference>
<dbReference type="SUPFAM" id="SSF52096">
    <property type="entry name" value="ClpP/crotonase"/>
    <property type="match status" value="1"/>
</dbReference>
<proteinExistence type="inferred from homology"/>
<evidence type="ECO:0000256" key="1">
    <source>
        <dbReference type="ARBA" id="ARBA00005254"/>
    </source>
</evidence>
<name>A0A6P2PT29_9BURK</name>
<dbReference type="EMBL" id="CABVPN010000031">
    <property type="protein sequence ID" value="VWC10555.1"/>
    <property type="molecule type" value="Genomic_DNA"/>
</dbReference>
<dbReference type="PANTHER" id="PTHR43459:SF1">
    <property type="entry name" value="EG:BACN32G11.4 PROTEIN"/>
    <property type="match status" value="1"/>
</dbReference>
<dbReference type="GO" id="GO:0003824">
    <property type="term" value="F:catalytic activity"/>
    <property type="evidence" value="ECO:0007669"/>
    <property type="project" value="InterPro"/>
</dbReference>
<dbReference type="RefSeq" id="WP_124905833.1">
    <property type="nucleotide sequence ID" value="NZ_CABVPN010000031.1"/>
</dbReference>
<dbReference type="CDD" id="cd06558">
    <property type="entry name" value="crotonase-like"/>
    <property type="match status" value="1"/>
</dbReference>
<reference evidence="3 4" key="1">
    <citation type="submission" date="2019-09" db="EMBL/GenBank/DDBJ databases">
        <authorList>
            <person name="Depoorter E."/>
        </authorList>
    </citation>
    <scope>NUCLEOTIDE SEQUENCE [LARGE SCALE GENOMIC DNA]</scope>
    <source>
        <strain evidence="3">LMG 24065</strain>
    </source>
</reference>
<dbReference type="Gene3D" id="1.10.12.10">
    <property type="entry name" value="Lyase 2-enoyl-coa Hydratase, Chain A, domain 2"/>
    <property type="match status" value="1"/>
</dbReference>
<protein>
    <submittedName>
        <fullName evidence="3">Enoyl-CoA hydratase</fullName>
    </submittedName>
</protein>
<gene>
    <name evidence="3" type="ORF">BDI24065_05329</name>
</gene>
<keyword evidence="4" id="KW-1185">Reference proteome</keyword>
<evidence type="ECO:0000313" key="3">
    <source>
        <dbReference type="EMBL" id="VWC10555.1"/>
    </source>
</evidence>
<organism evidence="3 4">
    <name type="scientific">Burkholderia diffusa</name>
    <dbReference type="NCBI Taxonomy" id="488732"/>
    <lineage>
        <taxon>Bacteria</taxon>
        <taxon>Pseudomonadati</taxon>
        <taxon>Pseudomonadota</taxon>
        <taxon>Betaproteobacteria</taxon>
        <taxon>Burkholderiales</taxon>
        <taxon>Burkholderiaceae</taxon>
        <taxon>Burkholderia</taxon>
        <taxon>Burkholderia cepacia complex</taxon>
    </lineage>
</organism>
<dbReference type="AlphaFoldDB" id="A0A6P2PT29"/>
<evidence type="ECO:0000313" key="4">
    <source>
        <dbReference type="Proteomes" id="UP000494125"/>
    </source>
</evidence>
<dbReference type="InterPro" id="IPR014748">
    <property type="entry name" value="Enoyl-CoA_hydra_C"/>
</dbReference>
<dbReference type="Gene3D" id="3.90.226.10">
    <property type="entry name" value="2-enoyl-CoA Hydratase, Chain A, domain 1"/>
    <property type="match status" value="1"/>
</dbReference>
<dbReference type="InterPro" id="IPR029045">
    <property type="entry name" value="ClpP/crotonase-like_dom_sf"/>
</dbReference>